<evidence type="ECO:0000256" key="2">
    <source>
        <dbReference type="ARBA" id="ARBA00022490"/>
    </source>
</evidence>
<dbReference type="NCBIfam" id="TIGR02432">
    <property type="entry name" value="lysidine_TilS_N"/>
    <property type="match status" value="1"/>
</dbReference>
<dbReference type="AlphaFoldDB" id="A0A4Y8VTW6"/>
<evidence type="ECO:0000313" key="10">
    <source>
        <dbReference type="EMBL" id="TFH84042.1"/>
    </source>
</evidence>
<comment type="subcellular location">
    <subcellularLocation>
        <location evidence="1 8">Cytoplasm</location>
    </subcellularLocation>
</comment>
<evidence type="ECO:0000256" key="8">
    <source>
        <dbReference type="HAMAP-Rule" id="MF_01161"/>
    </source>
</evidence>
<evidence type="ECO:0000256" key="1">
    <source>
        <dbReference type="ARBA" id="ARBA00004496"/>
    </source>
</evidence>
<organism evidence="10 11">
    <name type="scientific">Segatella hominis</name>
    <dbReference type="NCBI Taxonomy" id="2518605"/>
    <lineage>
        <taxon>Bacteria</taxon>
        <taxon>Pseudomonadati</taxon>
        <taxon>Bacteroidota</taxon>
        <taxon>Bacteroidia</taxon>
        <taxon>Bacteroidales</taxon>
        <taxon>Prevotellaceae</taxon>
        <taxon>Segatella</taxon>
    </lineage>
</organism>
<evidence type="ECO:0000256" key="6">
    <source>
        <dbReference type="ARBA" id="ARBA00022840"/>
    </source>
</evidence>
<feature type="binding site" evidence="8">
    <location>
        <begin position="28"/>
        <end position="33"/>
    </location>
    <ligand>
        <name>ATP</name>
        <dbReference type="ChEBI" id="CHEBI:30616"/>
    </ligand>
</feature>
<feature type="domain" description="Lysidine-tRNA(Ile) synthetase C-terminal" evidence="9">
    <location>
        <begin position="373"/>
        <end position="446"/>
    </location>
</feature>
<dbReference type="PANTHER" id="PTHR43033">
    <property type="entry name" value="TRNA(ILE)-LYSIDINE SYNTHASE-RELATED"/>
    <property type="match status" value="1"/>
</dbReference>
<comment type="catalytic activity">
    <reaction evidence="7 8">
        <text>cytidine(34) in tRNA(Ile2) + L-lysine + ATP = lysidine(34) in tRNA(Ile2) + AMP + diphosphate + H(+)</text>
        <dbReference type="Rhea" id="RHEA:43744"/>
        <dbReference type="Rhea" id="RHEA-COMP:10625"/>
        <dbReference type="Rhea" id="RHEA-COMP:10670"/>
        <dbReference type="ChEBI" id="CHEBI:15378"/>
        <dbReference type="ChEBI" id="CHEBI:30616"/>
        <dbReference type="ChEBI" id="CHEBI:32551"/>
        <dbReference type="ChEBI" id="CHEBI:33019"/>
        <dbReference type="ChEBI" id="CHEBI:82748"/>
        <dbReference type="ChEBI" id="CHEBI:83665"/>
        <dbReference type="ChEBI" id="CHEBI:456215"/>
        <dbReference type="EC" id="6.3.4.19"/>
    </reaction>
</comment>
<gene>
    <name evidence="8 10" type="primary">tilS</name>
    <name evidence="10" type="ORF">EXN75_02830</name>
</gene>
<dbReference type="InterPro" id="IPR014729">
    <property type="entry name" value="Rossmann-like_a/b/a_fold"/>
</dbReference>
<dbReference type="GO" id="GO:0005737">
    <property type="term" value="C:cytoplasm"/>
    <property type="evidence" value="ECO:0007669"/>
    <property type="project" value="UniProtKB-SubCell"/>
</dbReference>
<dbReference type="PANTHER" id="PTHR43033:SF1">
    <property type="entry name" value="TRNA(ILE)-LYSIDINE SYNTHASE-RELATED"/>
    <property type="match status" value="1"/>
</dbReference>
<dbReference type="GO" id="GO:0032267">
    <property type="term" value="F:tRNA(Ile)-lysidine synthase activity"/>
    <property type="evidence" value="ECO:0007669"/>
    <property type="project" value="UniProtKB-EC"/>
</dbReference>
<keyword evidence="4 8" id="KW-0819">tRNA processing</keyword>
<dbReference type="Proteomes" id="UP000297872">
    <property type="component" value="Unassembled WGS sequence"/>
</dbReference>
<dbReference type="CDD" id="cd01992">
    <property type="entry name" value="TilS_N"/>
    <property type="match status" value="1"/>
</dbReference>
<evidence type="ECO:0000256" key="3">
    <source>
        <dbReference type="ARBA" id="ARBA00022598"/>
    </source>
</evidence>
<keyword evidence="6 8" id="KW-0067">ATP-binding</keyword>
<dbReference type="SMART" id="SM00977">
    <property type="entry name" value="TilS_C"/>
    <property type="match status" value="1"/>
</dbReference>
<dbReference type="GeneID" id="302994231"/>
<keyword evidence="2 8" id="KW-0963">Cytoplasm</keyword>
<proteinExistence type="inferred from homology"/>
<keyword evidence="3 8" id="KW-0436">Ligase</keyword>
<dbReference type="HAMAP" id="MF_01161">
    <property type="entry name" value="tRNA_Ile_lys_synt"/>
    <property type="match status" value="1"/>
</dbReference>
<evidence type="ECO:0000259" key="9">
    <source>
        <dbReference type="SMART" id="SM00977"/>
    </source>
</evidence>
<comment type="caution">
    <text evidence="10">The sequence shown here is derived from an EMBL/GenBank/DDBJ whole genome shotgun (WGS) entry which is preliminary data.</text>
</comment>
<evidence type="ECO:0000256" key="7">
    <source>
        <dbReference type="ARBA" id="ARBA00048539"/>
    </source>
</evidence>
<dbReference type="EMBL" id="SGVY01000005">
    <property type="protein sequence ID" value="TFH84042.1"/>
    <property type="molecule type" value="Genomic_DNA"/>
</dbReference>
<keyword evidence="11" id="KW-1185">Reference proteome</keyword>
<sequence length="451" mass="51745">MKFVQTIQQNIIQQHLLEKDKKYLVALSGGADSVALLLVLHELGYTVEACHCNFHLRGEESDRDERFCVTLCQQLNIELHRIHFDTRTYAKLHNESIELAARNLRYRFFDQLRKDVDAAGICVAHHQDDNVETILINLVRGTGLKGLTGISPVNGYIIRPFLCITRQDILDYLTERQQNFVTDSSNLVDDVVRNKIRLNIIPMLKEINPAVCHNIAATARYLTEASKMLTAALEKEKEQIYQEIPASFCMPQPVIRISKSWLLNQASTEYALFHTLSPYGASGKMIQEILLSINSTGKTWQTPTHQILIDREQILIKENKEDDFRRILIPEPGCYVTAIGKIRISKETVTEDFQPSKEKHLITLEARNIKFPLMLRRTQQGDAFIPFGMKGRKLVSDYLTDRKRNLFEKQSQLILADSAGNILWVVGERTSDDFRIKHTTETILKIEIVQD</sequence>
<dbReference type="GO" id="GO:0006400">
    <property type="term" value="P:tRNA modification"/>
    <property type="evidence" value="ECO:0007669"/>
    <property type="project" value="UniProtKB-UniRule"/>
</dbReference>
<comment type="function">
    <text evidence="8">Ligates lysine onto the cytidine present at position 34 of the AUA codon-specific tRNA(Ile) that contains the anticodon CAU, in an ATP-dependent manner. Cytidine is converted to lysidine, thus changing the amino acid specificity of the tRNA from methionine to isoleucine.</text>
</comment>
<dbReference type="InterPro" id="IPR011063">
    <property type="entry name" value="TilS/TtcA_N"/>
</dbReference>
<protein>
    <recommendedName>
        <fullName evidence="8">tRNA(Ile)-lysidine synthase</fullName>
        <ecNumber evidence="8">6.3.4.19</ecNumber>
    </recommendedName>
    <alternativeName>
        <fullName evidence="8">tRNA(Ile)-2-lysyl-cytidine synthase</fullName>
    </alternativeName>
    <alternativeName>
        <fullName evidence="8">tRNA(Ile)-lysidine synthetase</fullName>
    </alternativeName>
</protein>
<dbReference type="InterPro" id="IPR012795">
    <property type="entry name" value="tRNA_Ile_lys_synt_N"/>
</dbReference>
<reference evidence="10 11" key="1">
    <citation type="submission" date="2019-02" db="EMBL/GenBank/DDBJ databases">
        <title>Draft Genome Sequence of the Prevotella sp. BCRC 81118, Isolated from Human Feces.</title>
        <authorList>
            <person name="Huang C.-H."/>
        </authorList>
    </citation>
    <scope>NUCLEOTIDE SEQUENCE [LARGE SCALE GENOMIC DNA]</scope>
    <source>
        <strain evidence="10 11">BCRC 81118</strain>
    </source>
</reference>
<dbReference type="OrthoDB" id="9807403at2"/>
<dbReference type="Gene3D" id="3.40.50.620">
    <property type="entry name" value="HUPs"/>
    <property type="match status" value="1"/>
</dbReference>
<dbReference type="Pfam" id="PF01171">
    <property type="entry name" value="ATP_bind_3"/>
    <property type="match status" value="1"/>
</dbReference>
<dbReference type="EC" id="6.3.4.19" evidence="8"/>
<evidence type="ECO:0000256" key="4">
    <source>
        <dbReference type="ARBA" id="ARBA00022694"/>
    </source>
</evidence>
<accession>A0A4Y8VTW6</accession>
<dbReference type="RefSeq" id="WP_118118192.1">
    <property type="nucleotide sequence ID" value="NZ_SGVY01000005.1"/>
</dbReference>
<dbReference type="InterPro" id="IPR012094">
    <property type="entry name" value="tRNA_Ile_lys_synt"/>
</dbReference>
<evidence type="ECO:0000256" key="5">
    <source>
        <dbReference type="ARBA" id="ARBA00022741"/>
    </source>
</evidence>
<evidence type="ECO:0000313" key="11">
    <source>
        <dbReference type="Proteomes" id="UP000297872"/>
    </source>
</evidence>
<comment type="similarity">
    <text evidence="8">Belongs to the tRNA(Ile)-lysidine synthase family.</text>
</comment>
<name>A0A4Y8VTW6_9BACT</name>
<dbReference type="SUPFAM" id="SSF52402">
    <property type="entry name" value="Adenine nucleotide alpha hydrolases-like"/>
    <property type="match status" value="1"/>
</dbReference>
<dbReference type="GO" id="GO:0005524">
    <property type="term" value="F:ATP binding"/>
    <property type="evidence" value="ECO:0007669"/>
    <property type="project" value="UniProtKB-UniRule"/>
</dbReference>
<dbReference type="InterPro" id="IPR012796">
    <property type="entry name" value="Lysidine-tRNA-synth_C"/>
</dbReference>
<dbReference type="SUPFAM" id="SSF56037">
    <property type="entry name" value="PheT/TilS domain"/>
    <property type="match status" value="1"/>
</dbReference>
<comment type="domain">
    <text evidence="8">The N-terminal region contains the highly conserved SGGXDS motif, predicted to be a P-loop motif involved in ATP binding.</text>
</comment>
<keyword evidence="5 8" id="KW-0547">Nucleotide-binding</keyword>